<dbReference type="PANTHER" id="PTHR24321">
    <property type="entry name" value="DEHYDROGENASES, SHORT CHAIN"/>
    <property type="match status" value="1"/>
</dbReference>
<accession>A0A072PBT5</accession>
<dbReference type="Pfam" id="PF07859">
    <property type="entry name" value="Abhydrolase_3"/>
    <property type="match status" value="1"/>
</dbReference>
<dbReference type="HOGENOM" id="CLU_752330_0_0_1"/>
<proteinExistence type="inferred from homology"/>
<dbReference type="OrthoDB" id="4133411at2759"/>
<evidence type="ECO:0000256" key="3">
    <source>
        <dbReference type="RuleBase" id="RU000363"/>
    </source>
</evidence>
<dbReference type="Gene3D" id="3.40.50.720">
    <property type="entry name" value="NAD(P)-binding Rossmann-like Domain"/>
    <property type="match status" value="1"/>
</dbReference>
<dbReference type="GeneID" id="25281832"/>
<dbReference type="GO" id="GO:0016491">
    <property type="term" value="F:oxidoreductase activity"/>
    <property type="evidence" value="ECO:0007669"/>
    <property type="project" value="UniProtKB-KW"/>
</dbReference>
<dbReference type="InterPro" id="IPR013094">
    <property type="entry name" value="AB_hydrolase_3"/>
</dbReference>
<dbReference type="Pfam" id="PF00106">
    <property type="entry name" value="adh_short"/>
    <property type="match status" value="1"/>
</dbReference>
<dbReference type="Proteomes" id="UP000027920">
    <property type="component" value="Unassembled WGS sequence"/>
</dbReference>
<keyword evidence="6" id="KW-1185">Reference proteome</keyword>
<evidence type="ECO:0000313" key="5">
    <source>
        <dbReference type="EMBL" id="KEF56728.1"/>
    </source>
</evidence>
<keyword evidence="2" id="KW-0560">Oxidoreductase</keyword>
<dbReference type="SUPFAM" id="SSF51735">
    <property type="entry name" value="NAD(P)-binding Rossmann-fold domains"/>
    <property type="match status" value="1"/>
</dbReference>
<evidence type="ECO:0000259" key="4">
    <source>
        <dbReference type="Pfam" id="PF07859"/>
    </source>
</evidence>
<dbReference type="CDD" id="cd05233">
    <property type="entry name" value="SDR_c"/>
    <property type="match status" value="1"/>
</dbReference>
<dbReference type="AlphaFoldDB" id="A0A072PBT5"/>
<dbReference type="STRING" id="1182545.A0A072PBT5"/>
<gene>
    <name evidence="5" type="ORF">A1O9_06918</name>
</gene>
<dbReference type="VEuPathDB" id="FungiDB:A1O9_06918"/>
<comment type="caution">
    <text evidence="5">The sequence shown here is derived from an EMBL/GenBank/DDBJ whole genome shotgun (WGS) entry which is preliminary data.</text>
</comment>
<comment type="similarity">
    <text evidence="1 3">Belongs to the short-chain dehydrogenases/reductases (SDR) family.</text>
</comment>
<dbReference type="RefSeq" id="XP_013259318.1">
    <property type="nucleotide sequence ID" value="XM_013403864.1"/>
</dbReference>
<dbReference type="PRINTS" id="PR00081">
    <property type="entry name" value="GDHRDH"/>
</dbReference>
<dbReference type="InterPro" id="IPR002347">
    <property type="entry name" value="SDR_fam"/>
</dbReference>
<sequence length="368" mass="39967">MALGVISQILHPYKDLRVLKLNEPLAGALLVSPWVNFGEDTESFRLNTDKDIVTPPLLREMVKVFVADSDRNNWSEPYLTEEGWFKNFPAKSVLNLSGEHELLRDSIDELGTKMLKAGVNVENVECPLHVHVDCILDAQAGLDYGEMATKSWDWLAKVFSNVAFVTGAGSGIGQACTLELVRAGVTGLLITDINEKSLAQTVRLSKAINENLPILAEVADITLDDTATRLVSQAAEKFGRLDYALNVAGVVGKQGPIDQLDPAAYDFVASVNARAVWLCERAEIAQMLKQDRGKTHDDRTGDRGAIVNIASICGIVGFPYSTPYTMAKHAVLGLTRSDSTTFAAQGIRVNGLCPGSVFLTTLLYTTGR</sequence>
<dbReference type="EMBL" id="AMGV01000005">
    <property type="protein sequence ID" value="KEF56728.1"/>
    <property type="molecule type" value="Genomic_DNA"/>
</dbReference>
<dbReference type="Gene3D" id="3.40.50.1820">
    <property type="entry name" value="alpha/beta hydrolase"/>
    <property type="match status" value="1"/>
</dbReference>
<reference evidence="5 6" key="1">
    <citation type="submission" date="2013-03" db="EMBL/GenBank/DDBJ databases">
        <title>The Genome Sequence of Exophiala aquamarina CBS 119918.</title>
        <authorList>
            <consortium name="The Broad Institute Genomics Platform"/>
            <person name="Cuomo C."/>
            <person name="de Hoog S."/>
            <person name="Gorbushina A."/>
            <person name="Walker B."/>
            <person name="Young S.K."/>
            <person name="Zeng Q."/>
            <person name="Gargeya S."/>
            <person name="Fitzgerald M."/>
            <person name="Haas B."/>
            <person name="Abouelleil A."/>
            <person name="Allen A.W."/>
            <person name="Alvarado L."/>
            <person name="Arachchi H.M."/>
            <person name="Berlin A.M."/>
            <person name="Chapman S.B."/>
            <person name="Gainer-Dewar J."/>
            <person name="Goldberg J."/>
            <person name="Griggs A."/>
            <person name="Gujja S."/>
            <person name="Hansen M."/>
            <person name="Howarth C."/>
            <person name="Imamovic A."/>
            <person name="Ireland A."/>
            <person name="Larimer J."/>
            <person name="McCowan C."/>
            <person name="Murphy C."/>
            <person name="Pearson M."/>
            <person name="Poon T.W."/>
            <person name="Priest M."/>
            <person name="Roberts A."/>
            <person name="Saif S."/>
            <person name="Shea T."/>
            <person name="Sisk P."/>
            <person name="Sykes S."/>
            <person name="Wortman J."/>
            <person name="Nusbaum C."/>
            <person name="Birren B."/>
        </authorList>
    </citation>
    <scope>NUCLEOTIDE SEQUENCE [LARGE SCALE GENOMIC DNA]</scope>
    <source>
        <strain evidence="5 6">CBS 119918</strain>
    </source>
</reference>
<evidence type="ECO:0000256" key="2">
    <source>
        <dbReference type="ARBA" id="ARBA00023002"/>
    </source>
</evidence>
<dbReference type="GO" id="GO:0016787">
    <property type="term" value="F:hydrolase activity"/>
    <property type="evidence" value="ECO:0007669"/>
    <property type="project" value="InterPro"/>
</dbReference>
<dbReference type="InterPro" id="IPR029058">
    <property type="entry name" value="AB_hydrolase_fold"/>
</dbReference>
<dbReference type="InterPro" id="IPR036291">
    <property type="entry name" value="NAD(P)-bd_dom_sf"/>
</dbReference>
<protein>
    <recommendedName>
        <fullName evidence="4">Alpha/beta hydrolase fold-3 domain-containing protein</fullName>
    </recommendedName>
</protein>
<dbReference type="PANTHER" id="PTHR24321:SF12">
    <property type="entry name" value="SHORT-CHAIN DEHYDROGENASE_REDUCTASE FAMILY, PUTATIVE (AFU_ORTHOLOGUE AFUA_5G14340)-RELATED"/>
    <property type="match status" value="1"/>
</dbReference>
<organism evidence="5 6">
    <name type="scientific">Exophiala aquamarina CBS 119918</name>
    <dbReference type="NCBI Taxonomy" id="1182545"/>
    <lineage>
        <taxon>Eukaryota</taxon>
        <taxon>Fungi</taxon>
        <taxon>Dikarya</taxon>
        <taxon>Ascomycota</taxon>
        <taxon>Pezizomycotina</taxon>
        <taxon>Eurotiomycetes</taxon>
        <taxon>Chaetothyriomycetidae</taxon>
        <taxon>Chaetothyriales</taxon>
        <taxon>Herpotrichiellaceae</taxon>
        <taxon>Exophiala</taxon>
    </lineage>
</organism>
<evidence type="ECO:0000313" key="6">
    <source>
        <dbReference type="Proteomes" id="UP000027920"/>
    </source>
</evidence>
<dbReference type="PRINTS" id="PR00080">
    <property type="entry name" value="SDRFAMILY"/>
</dbReference>
<dbReference type="SUPFAM" id="SSF53474">
    <property type="entry name" value="alpha/beta-Hydrolases"/>
    <property type="match status" value="1"/>
</dbReference>
<feature type="domain" description="Alpha/beta hydrolase fold-3" evidence="4">
    <location>
        <begin position="23"/>
        <end position="132"/>
    </location>
</feature>
<evidence type="ECO:0000256" key="1">
    <source>
        <dbReference type="ARBA" id="ARBA00006484"/>
    </source>
</evidence>
<name>A0A072PBT5_9EURO</name>